<dbReference type="PROSITE" id="PS51257">
    <property type="entry name" value="PROKAR_LIPOPROTEIN"/>
    <property type="match status" value="1"/>
</dbReference>
<keyword evidence="2" id="KW-0732">Signal</keyword>
<evidence type="ECO:0000313" key="4">
    <source>
        <dbReference type="EMBL" id="MBB4937724.1"/>
    </source>
</evidence>
<feature type="domain" description="Solute-binding protein family 5" evidence="3">
    <location>
        <begin position="75"/>
        <end position="419"/>
    </location>
</feature>
<dbReference type="EMBL" id="JACHJU010000001">
    <property type="protein sequence ID" value="MBB4937724.1"/>
    <property type="molecule type" value="Genomic_DNA"/>
</dbReference>
<dbReference type="Proteomes" id="UP000534286">
    <property type="component" value="Unassembled WGS sequence"/>
</dbReference>
<dbReference type="InterPro" id="IPR039424">
    <property type="entry name" value="SBP_5"/>
</dbReference>
<evidence type="ECO:0000259" key="3">
    <source>
        <dbReference type="Pfam" id="PF00496"/>
    </source>
</evidence>
<dbReference type="InterPro" id="IPR000914">
    <property type="entry name" value="SBP_5_dom"/>
</dbReference>
<evidence type="ECO:0000313" key="5">
    <source>
        <dbReference type="Proteomes" id="UP000534286"/>
    </source>
</evidence>
<dbReference type="SUPFAM" id="SSF53850">
    <property type="entry name" value="Periplasmic binding protein-like II"/>
    <property type="match status" value="1"/>
</dbReference>
<keyword evidence="5" id="KW-1185">Reference proteome</keyword>
<dbReference type="Pfam" id="PF00496">
    <property type="entry name" value="SBP_bac_5"/>
    <property type="match status" value="1"/>
</dbReference>
<dbReference type="AlphaFoldDB" id="A0A7W7W953"/>
<protein>
    <submittedName>
        <fullName evidence="4">Peptide/nickel transport system substrate-binding protein</fullName>
    </submittedName>
</protein>
<dbReference type="PANTHER" id="PTHR30290">
    <property type="entry name" value="PERIPLASMIC BINDING COMPONENT OF ABC TRANSPORTER"/>
    <property type="match status" value="1"/>
</dbReference>
<dbReference type="Gene3D" id="3.40.190.10">
    <property type="entry name" value="Periplasmic binding protein-like II"/>
    <property type="match status" value="1"/>
</dbReference>
<feature type="region of interest" description="Disordered" evidence="1">
    <location>
        <begin position="515"/>
        <end position="552"/>
    </location>
</feature>
<comment type="caution">
    <text evidence="4">The sequence shown here is derived from an EMBL/GenBank/DDBJ whole genome shotgun (WGS) entry which is preliminary data.</text>
</comment>
<accession>A0A7W7W953</accession>
<evidence type="ECO:0000256" key="1">
    <source>
        <dbReference type="SAM" id="MobiDB-lite"/>
    </source>
</evidence>
<feature type="compositionally biased region" description="Polar residues" evidence="1">
    <location>
        <begin position="526"/>
        <end position="535"/>
    </location>
</feature>
<evidence type="ECO:0000256" key="2">
    <source>
        <dbReference type="SAM" id="SignalP"/>
    </source>
</evidence>
<dbReference type="GO" id="GO:1904680">
    <property type="term" value="F:peptide transmembrane transporter activity"/>
    <property type="evidence" value="ECO:0007669"/>
    <property type="project" value="TreeGrafter"/>
</dbReference>
<dbReference type="CDD" id="cd00995">
    <property type="entry name" value="PBP2_NikA_DppA_OppA_like"/>
    <property type="match status" value="1"/>
</dbReference>
<feature type="chain" id="PRO_5030979217" evidence="2">
    <location>
        <begin position="27"/>
        <end position="552"/>
    </location>
</feature>
<dbReference type="Gene3D" id="3.10.105.10">
    <property type="entry name" value="Dipeptide-binding Protein, Domain 3"/>
    <property type="match status" value="1"/>
</dbReference>
<proteinExistence type="predicted"/>
<reference evidence="4 5" key="1">
    <citation type="submission" date="2020-08" db="EMBL/GenBank/DDBJ databases">
        <title>Sequencing the genomes of 1000 actinobacteria strains.</title>
        <authorList>
            <person name="Klenk H.-P."/>
        </authorList>
    </citation>
    <scope>NUCLEOTIDE SEQUENCE [LARGE SCALE GENOMIC DNA]</scope>
    <source>
        <strain evidence="4 5">DSM 43023</strain>
    </source>
</reference>
<sequence>MRSTRWLGGWLCASVMLVASCGTGGAASTAGGTFTMAVPEDPGNLDPLLASSGLTRRINRFLYDPLLHLRSDGTLAPGLATAWITTPTSATFTLKEGVTCADGSPLTASDVAATFGFIADPANGSALLGVAVTPGVKVSADDAAKTVTLTVTDPDPFLARKTTSVFVVCRKGLTDPAGRQRGGHGTGLFKPTEAVPEDHYTLVRRPEYAWGPGGVTGREPGMPASAVVKVVKNETTATNLLLSGQVNVAEVNGPDRDRLDAASMFKREDHTMIGELFFNQADGHPGQDQKVRQALVAALDIPELAGVIAGKAGRVPRSLVAQEPKPCTGDAVTRNLPAHDPAKAKQLLAGGTPRIRLVYLPAYGEGVAPAAELIAQRWRSLGVQVELKSMSPSQSKETLYGTGTWDVSMIPVNASLPSQLAAFLSGPNPPDGNNFAHIDNPDYRRLVKQAMALPADQGCTRWLAAEEALLRRFDVVPFSESPTPVYGDAVTFDLVTGGVVPSSVRLTTSPGCARARAPRLAEGSARTRTASSRLLGTTARGSVRSPKPEPRL</sequence>
<organism evidence="4 5">
    <name type="scientific">Streptosporangium album</name>
    <dbReference type="NCBI Taxonomy" id="47479"/>
    <lineage>
        <taxon>Bacteria</taxon>
        <taxon>Bacillati</taxon>
        <taxon>Actinomycetota</taxon>
        <taxon>Actinomycetes</taxon>
        <taxon>Streptosporangiales</taxon>
        <taxon>Streptosporangiaceae</taxon>
        <taxon>Streptosporangium</taxon>
    </lineage>
</organism>
<feature type="signal peptide" evidence="2">
    <location>
        <begin position="1"/>
        <end position="26"/>
    </location>
</feature>
<name>A0A7W7W953_9ACTN</name>
<dbReference type="GO" id="GO:0015833">
    <property type="term" value="P:peptide transport"/>
    <property type="evidence" value="ECO:0007669"/>
    <property type="project" value="TreeGrafter"/>
</dbReference>
<gene>
    <name evidence="4" type="ORF">FHR32_002029</name>
</gene>